<accession>A0A948X0Z6</accession>
<evidence type="ECO:0000259" key="1">
    <source>
        <dbReference type="Pfam" id="PF18848"/>
    </source>
</evidence>
<sequence>MTALRDDLQRIVAEDKDHGPFVSIFMPLDPDADSMKDNTAQFNDLLAQAKKQFDDLFPTKEWNAYDQRLRMIGEHITMDYAQSRGLAIIAGDKDVYQYYLATHVDPLAVVSNNLYILPIIDATEFQPNYNILQIDRDSFRMFNVEDGLISEKPMPTGAPVSAKKALGDEVIGGDEKIRMHEHGRYSEYRGYDVKDESEQADERNYFEVVDEYVTKHVSLRDHLPVVLMAVSEDEGEFRKISHNPYLSKDLVISKVPPIFNHKTLEDATDKINQEMIKIAQSDIADQIDTAKSAKKFVGETQDVINATIEGRVATLIIAKGAKLAGSIAINATVDTTSATAKQNNLLNDLAATTMSYGGRVYIVDPAQLDGQPVIALLKGNH</sequence>
<feature type="domain" description="Bacterial archaeo-eukaryotic release factor family 6" evidence="1">
    <location>
        <begin position="128"/>
        <end position="274"/>
    </location>
</feature>
<organism evidence="2 3">
    <name type="scientific">Candidatus Paralactobacillus gallistercoris</name>
    <dbReference type="NCBI Taxonomy" id="2838724"/>
    <lineage>
        <taxon>Bacteria</taxon>
        <taxon>Bacillati</taxon>
        <taxon>Bacillota</taxon>
        <taxon>Bacilli</taxon>
        <taxon>Lactobacillales</taxon>
        <taxon>Lactobacillaceae</taxon>
        <taxon>Lactobacillus</taxon>
    </lineage>
</organism>
<evidence type="ECO:0000313" key="2">
    <source>
        <dbReference type="EMBL" id="MBU3851433.1"/>
    </source>
</evidence>
<reference evidence="2" key="2">
    <citation type="submission" date="2021-04" db="EMBL/GenBank/DDBJ databases">
        <authorList>
            <person name="Gilroy R."/>
        </authorList>
    </citation>
    <scope>NUCLEOTIDE SEQUENCE</scope>
    <source>
        <strain evidence="2">F6-6636</strain>
    </source>
</reference>
<comment type="caution">
    <text evidence="2">The sequence shown here is derived from an EMBL/GenBank/DDBJ whole genome shotgun (WGS) entry which is preliminary data.</text>
</comment>
<dbReference type="InterPro" id="IPR040628">
    <property type="entry name" value="BaeRF_family6"/>
</dbReference>
<dbReference type="Pfam" id="PF18848">
    <property type="entry name" value="baeRF_family6"/>
    <property type="match status" value="1"/>
</dbReference>
<protein>
    <recommendedName>
        <fullName evidence="1">Bacterial archaeo-eukaryotic release factor family 6 domain-containing protein</fullName>
    </recommendedName>
</protein>
<dbReference type="Proteomes" id="UP000777303">
    <property type="component" value="Unassembled WGS sequence"/>
</dbReference>
<evidence type="ECO:0000313" key="3">
    <source>
        <dbReference type="Proteomes" id="UP000777303"/>
    </source>
</evidence>
<proteinExistence type="predicted"/>
<dbReference type="AlphaFoldDB" id="A0A948X0Z6"/>
<name>A0A948X0Z6_9LACO</name>
<gene>
    <name evidence="2" type="ORF">H9901_01870</name>
</gene>
<reference evidence="2" key="1">
    <citation type="journal article" date="2021" name="PeerJ">
        <title>Extensive microbial diversity within the chicken gut microbiome revealed by metagenomics and culture.</title>
        <authorList>
            <person name="Gilroy R."/>
            <person name="Ravi A."/>
            <person name="Getino M."/>
            <person name="Pursley I."/>
            <person name="Horton D.L."/>
            <person name="Alikhan N.F."/>
            <person name="Baker D."/>
            <person name="Gharbi K."/>
            <person name="Hall N."/>
            <person name="Watson M."/>
            <person name="Adriaenssens E.M."/>
            <person name="Foster-Nyarko E."/>
            <person name="Jarju S."/>
            <person name="Secka A."/>
            <person name="Antonio M."/>
            <person name="Oren A."/>
            <person name="Chaudhuri R.R."/>
            <person name="La Ragione R."/>
            <person name="Hildebrand F."/>
            <person name="Pallen M.J."/>
        </authorList>
    </citation>
    <scope>NUCLEOTIDE SEQUENCE</scope>
    <source>
        <strain evidence="2">F6-6636</strain>
    </source>
</reference>
<dbReference type="EMBL" id="JAHLFS010000024">
    <property type="protein sequence ID" value="MBU3851433.1"/>
    <property type="molecule type" value="Genomic_DNA"/>
</dbReference>